<sequence length="97" mass="10359">MSQHTLVTGRATRLIKLAFAAGAKLSAAFIAFGLTALVTRNMLNDEVGLFLLGFSLLAVLLQFFSLRLDKVLCFLSALGVRATSKKAALCSSLIVQI</sequence>
<evidence type="ECO:0000313" key="3">
    <source>
        <dbReference type="Proteomes" id="UP000011866"/>
    </source>
</evidence>
<reference evidence="2 3" key="1">
    <citation type="journal article" date="2013" name="Genome Announc.">
        <title>Genome Sequence of Thalassolituus oleivorans MIL-1 (DSM 14913T).</title>
        <authorList>
            <person name="Golyshin P.N."/>
            <person name="Werner J."/>
            <person name="Chernikova T.N."/>
            <person name="Tran H."/>
            <person name="Ferrer M."/>
            <person name="Yakimov M.M."/>
            <person name="Teeling H."/>
            <person name="Golyshina O.V."/>
        </authorList>
    </citation>
    <scope>NUCLEOTIDE SEQUENCE [LARGE SCALE GENOMIC DNA]</scope>
    <source>
        <strain evidence="2 3">MIL-1</strain>
    </source>
</reference>
<dbReference type="AlphaFoldDB" id="M5DU93"/>
<keyword evidence="3" id="KW-1185">Reference proteome</keyword>
<keyword evidence="1" id="KW-0812">Transmembrane</keyword>
<protein>
    <submittedName>
        <fullName evidence="2">Uncharacterized protein</fullName>
    </submittedName>
</protein>
<evidence type="ECO:0000256" key="1">
    <source>
        <dbReference type="SAM" id="Phobius"/>
    </source>
</evidence>
<proteinExistence type="predicted"/>
<dbReference type="EMBL" id="HF680312">
    <property type="protein sequence ID" value="CCU72972.1"/>
    <property type="molecule type" value="Genomic_DNA"/>
</dbReference>
<gene>
    <name evidence="2" type="ORF">TOL_2573</name>
</gene>
<feature type="transmembrane region" description="Helical" evidence="1">
    <location>
        <begin position="47"/>
        <end position="66"/>
    </location>
</feature>
<dbReference type="Proteomes" id="UP000011866">
    <property type="component" value="Chromosome"/>
</dbReference>
<name>M5DU93_9GAMM</name>
<dbReference type="RefSeq" id="WP_015487688.1">
    <property type="nucleotide sequence ID" value="NC_020888.1"/>
</dbReference>
<dbReference type="KEGG" id="tol:TOL_2573"/>
<organism evidence="2 3">
    <name type="scientific">Thalassolituus oleivorans MIL-1</name>
    <dbReference type="NCBI Taxonomy" id="1298593"/>
    <lineage>
        <taxon>Bacteria</taxon>
        <taxon>Pseudomonadati</taxon>
        <taxon>Pseudomonadota</taxon>
        <taxon>Gammaproteobacteria</taxon>
        <taxon>Oceanospirillales</taxon>
        <taxon>Oceanospirillaceae</taxon>
        <taxon>Thalassolituus</taxon>
    </lineage>
</organism>
<evidence type="ECO:0000313" key="2">
    <source>
        <dbReference type="EMBL" id="CCU72972.1"/>
    </source>
</evidence>
<keyword evidence="1" id="KW-1133">Transmembrane helix</keyword>
<feature type="transmembrane region" description="Helical" evidence="1">
    <location>
        <begin position="14"/>
        <end position="35"/>
    </location>
</feature>
<accession>M5DU93</accession>
<dbReference type="HOGENOM" id="CLU_2345713_0_0_6"/>
<keyword evidence="1" id="KW-0472">Membrane</keyword>
<dbReference type="GeneID" id="79177348"/>